<dbReference type="OrthoDB" id="886754at2"/>
<name>A0A5M3XJD3_9ACTN</name>
<evidence type="ECO:0000313" key="2">
    <source>
        <dbReference type="Proteomes" id="UP000377595"/>
    </source>
</evidence>
<reference evidence="1 2" key="1">
    <citation type="submission" date="2019-10" db="EMBL/GenBank/DDBJ databases">
        <title>Whole genome shotgun sequence of Acrocarpospora pleiomorpha NBRC 16267.</title>
        <authorList>
            <person name="Ichikawa N."/>
            <person name="Kimura A."/>
            <person name="Kitahashi Y."/>
            <person name="Komaki H."/>
            <person name="Oguchi A."/>
        </authorList>
    </citation>
    <scope>NUCLEOTIDE SEQUENCE [LARGE SCALE GENOMIC DNA]</scope>
    <source>
        <strain evidence="1 2">NBRC 16267</strain>
    </source>
</reference>
<gene>
    <name evidence="1" type="ORF">Aple_010730</name>
</gene>
<dbReference type="Proteomes" id="UP000377595">
    <property type="component" value="Unassembled WGS sequence"/>
</dbReference>
<accession>A0A5M3XJD3</accession>
<dbReference type="RefSeq" id="WP_155343319.1">
    <property type="nucleotide sequence ID" value="NZ_BAAAHM010000017.1"/>
</dbReference>
<dbReference type="EMBL" id="BLAF01000006">
    <property type="protein sequence ID" value="GES18178.1"/>
    <property type="molecule type" value="Genomic_DNA"/>
</dbReference>
<protein>
    <recommendedName>
        <fullName evidence="3">HK97 gp10 family phage protein</fullName>
    </recommendedName>
</protein>
<keyword evidence="2" id="KW-1185">Reference proteome</keyword>
<organism evidence="1 2">
    <name type="scientific">Acrocarpospora pleiomorpha</name>
    <dbReference type="NCBI Taxonomy" id="90975"/>
    <lineage>
        <taxon>Bacteria</taxon>
        <taxon>Bacillati</taxon>
        <taxon>Actinomycetota</taxon>
        <taxon>Actinomycetes</taxon>
        <taxon>Streptosporangiales</taxon>
        <taxon>Streptosporangiaceae</taxon>
        <taxon>Acrocarpospora</taxon>
    </lineage>
</organism>
<proteinExistence type="predicted"/>
<dbReference type="InterPro" id="IPR010064">
    <property type="entry name" value="HK97-gp10_tail"/>
</dbReference>
<comment type="caution">
    <text evidence="1">The sequence shown here is derived from an EMBL/GenBank/DDBJ whole genome shotgun (WGS) entry which is preliminary data.</text>
</comment>
<sequence>MDIDIDARAVRRQIHRMFNDIDGAGGDVAAEWAEHVQDHAVADVAVDTGFLGAHIDKRVSKKRMTAQVGVFEPDGYYSIFVEKGTESMDAQPFLEPAAEDANAHLEEITRRAIDRWLPE</sequence>
<dbReference type="AlphaFoldDB" id="A0A5M3XJD3"/>
<evidence type="ECO:0008006" key="3">
    <source>
        <dbReference type="Google" id="ProtNLM"/>
    </source>
</evidence>
<evidence type="ECO:0000313" key="1">
    <source>
        <dbReference type="EMBL" id="GES18178.1"/>
    </source>
</evidence>
<dbReference type="NCBIfam" id="TIGR01725">
    <property type="entry name" value="phge_HK97_gp10"/>
    <property type="match status" value="1"/>
</dbReference>